<dbReference type="EC" id="1.4.1.3" evidence="3"/>
<dbReference type="Gene3D" id="3.40.50.720">
    <property type="entry name" value="NAD(P)-binding Rossmann-like Domain"/>
    <property type="match status" value="1"/>
</dbReference>
<dbReference type="EMBL" id="CAJNOK010001280">
    <property type="protein sequence ID" value="CAF0803232.1"/>
    <property type="molecule type" value="Genomic_DNA"/>
</dbReference>
<evidence type="ECO:0000313" key="12">
    <source>
        <dbReference type="Proteomes" id="UP000682733"/>
    </source>
</evidence>
<evidence type="ECO:0000256" key="5">
    <source>
        <dbReference type="ARBA" id="ARBA00023128"/>
    </source>
</evidence>
<reference evidence="11" key="1">
    <citation type="submission" date="2021-02" db="EMBL/GenBank/DDBJ databases">
        <authorList>
            <person name="Nowell W R."/>
        </authorList>
    </citation>
    <scope>NUCLEOTIDE SEQUENCE</scope>
</reference>
<evidence type="ECO:0000256" key="1">
    <source>
        <dbReference type="ARBA" id="ARBA00004173"/>
    </source>
</evidence>
<comment type="catalytic activity">
    <reaction evidence="7">
        <text>L-glutamate + NADP(+) + H2O = 2-oxoglutarate + NH4(+) + NADPH + H(+)</text>
        <dbReference type="Rhea" id="RHEA:11612"/>
        <dbReference type="ChEBI" id="CHEBI:15377"/>
        <dbReference type="ChEBI" id="CHEBI:15378"/>
        <dbReference type="ChEBI" id="CHEBI:16810"/>
        <dbReference type="ChEBI" id="CHEBI:28938"/>
        <dbReference type="ChEBI" id="CHEBI:29985"/>
        <dbReference type="ChEBI" id="CHEBI:57783"/>
        <dbReference type="ChEBI" id="CHEBI:58349"/>
        <dbReference type="EC" id="1.4.1.3"/>
    </reaction>
</comment>
<evidence type="ECO:0000256" key="7">
    <source>
        <dbReference type="ARBA" id="ARBA00048577"/>
    </source>
</evidence>
<dbReference type="Gene3D" id="1.10.287.140">
    <property type="match status" value="1"/>
</dbReference>
<dbReference type="Proteomes" id="UP000677228">
    <property type="component" value="Unassembled WGS sequence"/>
</dbReference>
<keyword evidence="4 8" id="KW-0560">Oxidoreductase</keyword>
<dbReference type="FunFam" id="3.40.50.720:FF:000100">
    <property type="entry name" value="Glutamate dehydrogenase 1, mitochondrial"/>
    <property type="match status" value="1"/>
</dbReference>
<evidence type="ECO:0000256" key="8">
    <source>
        <dbReference type="RuleBase" id="RU004417"/>
    </source>
</evidence>
<evidence type="ECO:0000256" key="3">
    <source>
        <dbReference type="ARBA" id="ARBA00012889"/>
    </source>
</evidence>
<dbReference type="SMART" id="SM00839">
    <property type="entry name" value="ELFV_dehydrog"/>
    <property type="match status" value="1"/>
</dbReference>
<dbReference type="Gene3D" id="3.40.50.10860">
    <property type="entry name" value="Leucine Dehydrogenase, chain A, domain 1"/>
    <property type="match status" value="1"/>
</dbReference>
<protein>
    <recommendedName>
        <fullName evidence="3">glutamate dehydrogenase [NAD(P)(+)]</fullName>
        <ecNumber evidence="3">1.4.1.3</ecNumber>
    </recommendedName>
</protein>
<evidence type="ECO:0000313" key="11">
    <source>
        <dbReference type="EMBL" id="CAF3586700.1"/>
    </source>
</evidence>
<evidence type="ECO:0000256" key="6">
    <source>
        <dbReference type="ARBA" id="ARBA00047867"/>
    </source>
</evidence>
<evidence type="ECO:0000313" key="10">
    <source>
        <dbReference type="EMBL" id="CAF0803232.1"/>
    </source>
</evidence>
<dbReference type="FunFam" id="3.40.50.10860:FF:000007">
    <property type="entry name" value="Glutamate dehydrogenase 1, mitochondrial"/>
    <property type="match status" value="1"/>
</dbReference>
<dbReference type="GO" id="GO:0005739">
    <property type="term" value="C:mitochondrion"/>
    <property type="evidence" value="ECO:0007669"/>
    <property type="project" value="UniProtKB-SubCell"/>
</dbReference>
<dbReference type="InterPro" id="IPR033524">
    <property type="entry name" value="Glu/Leu/Phe/Val_DH_AS"/>
</dbReference>
<dbReference type="InterPro" id="IPR033922">
    <property type="entry name" value="NAD_bind_Glu_DH"/>
</dbReference>
<comment type="similarity">
    <text evidence="2 8">Belongs to the Glu/Leu/Phe/Val dehydrogenases family.</text>
</comment>
<accession>A0A8S2H0J0</accession>
<feature type="domain" description="Glutamate/phenylalanine/leucine/valine/L-tryptophan dehydrogenase C-terminal" evidence="9">
    <location>
        <begin position="263"/>
        <end position="545"/>
    </location>
</feature>
<dbReference type="EMBL" id="CAJOBA010001280">
    <property type="protein sequence ID" value="CAF3586700.1"/>
    <property type="molecule type" value="Genomic_DNA"/>
</dbReference>
<dbReference type="SUPFAM" id="SSF51735">
    <property type="entry name" value="NAD(P)-binding Rossmann-fold domains"/>
    <property type="match status" value="1"/>
</dbReference>
<comment type="subcellular location">
    <subcellularLocation>
        <location evidence="1">Mitochondrion</location>
    </subcellularLocation>
</comment>
<dbReference type="Pfam" id="PF02812">
    <property type="entry name" value="ELFV_dehydrog_N"/>
    <property type="match status" value="1"/>
</dbReference>
<dbReference type="InterPro" id="IPR006095">
    <property type="entry name" value="Glu/Leu/Phe/Val/Trp_DH"/>
</dbReference>
<evidence type="ECO:0000256" key="4">
    <source>
        <dbReference type="ARBA" id="ARBA00023002"/>
    </source>
</evidence>
<dbReference type="InterPro" id="IPR006097">
    <property type="entry name" value="Glu/Leu/Phe/Val/Trp_DH_dimer"/>
</dbReference>
<comment type="catalytic activity">
    <reaction evidence="6">
        <text>L-glutamate + NAD(+) + H2O = 2-oxoglutarate + NH4(+) + NADH + H(+)</text>
        <dbReference type="Rhea" id="RHEA:15133"/>
        <dbReference type="ChEBI" id="CHEBI:15377"/>
        <dbReference type="ChEBI" id="CHEBI:15378"/>
        <dbReference type="ChEBI" id="CHEBI:16810"/>
        <dbReference type="ChEBI" id="CHEBI:28938"/>
        <dbReference type="ChEBI" id="CHEBI:29985"/>
        <dbReference type="ChEBI" id="CHEBI:57540"/>
        <dbReference type="ChEBI" id="CHEBI:57945"/>
        <dbReference type="EC" id="1.4.1.3"/>
    </reaction>
</comment>
<dbReference type="SUPFAM" id="SSF53223">
    <property type="entry name" value="Aminoacid dehydrogenase-like, N-terminal domain"/>
    <property type="match status" value="1"/>
</dbReference>
<dbReference type="GO" id="GO:0006538">
    <property type="term" value="P:L-glutamate catabolic process"/>
    <property type="evidence" value="ECO:0007669"/>
    <property type="project" value="TreeGrafter"/>
</dbReference>
<proteinExistence type="inferred from homology"/>
<dbReference type="InterPro" id="IPR036291">
    <property type="entry name" value="NAD(P)-bd_dom_sf"/>
</dbReference>
<dbReference type="InterPro" id="IPR006096">
    <property type="entry name" value="Glu/Leu/Phe/Val/Trp_DH_C"/>
</dbReference>
<dbReference type="AlphaFoldDB" id="A0A8S2H0J0"/>
<dbReference type="PANTHER" id="PTHR11606:SF13">
    <property type="entry name" value="GLUTAMATE DEHYDROGENASE 1, MITOCHONDRIAL"/>
    <property type="match status" value="1"/>
</dbReference>
<dbReference type="GO" id="GO:0004352">
    <property type="term" value="F:glutamate dehydrogenase (NAD+) activity"/>
    <property type="evidence" value="ECO:0007669"/>
    <property type="project" value="TreeGrafter"/>
</dbReference>
<evidence type="ECO:0000256" key="2">
    <source>
        <dbReference type="ARBA" id="ARBA00006382"/>
    </source>
</evidence>
<dbReference type="Proteomes" id="UP000682733">
    <property type="component" value="Unassembled WGS sequence"/>
</dbReference>
<comment type="caution">
    <text evidence="11">The sequence shown here is derived from an EMBL/GenBank/DDBJ whole genome shotgun (WGS) entry which is preliminary data.</text>
</comment>
<dbReference type="Pfam" id="PF00208">
    <property type="entry name" value="ELFV_dehydrog"/>
    <property type="match status" value="1"/>
</dbReference>
<name>A0A8S2H0J0_9BILA</name>
<keyword evidence="5" id="KW-0496">Mitochondrion</keyword>
<dbReference type="PROSITE" id="PS00074">
    <property type="entry name" value="GLFV_DEHYDROGENASE"/>
    <property type="match status" value="1"/>
</dbReference>
<gene>
    <name evidence="10" type="ORF">OVA965_LOCUS4757</name>
    <name evidence="11" type="ORF">TMI583_LOCUS4755</name>
</gene>
<organism evidence="11 12">
    <name type="scientific">Didymodactylos carnosus</name>
    <dbReference type="NCBI Taxonomy" id="1234261"/>
    <lineage>
        <taxon>Eukaryota</taxon>
        <taxon>Metazoa</taxon>
        <taxon>Spiralia</taxon>
        <taxon>Gnathifera</taxon>
        <taxon>Rotifera</taxon>
        <taxon>Eurotatoria</taxon>
        <taxon>Bdelloidea</taxon>
        <taxon>Philodinida</taxon>
        <taxon>Philodinidae</taxon>
        <taxon>Didymodactylos</taxon>
    </lineage>
</organism>
<dbReference type="InterPro" id="IPR046346">
    <property type="entry name" value="Aminoacid_DH-like_N_sf"/>
</dbReference>
<dbReference type="PANTHER" id="PTHR11606">
    <property type="entry name" value="GLUTAMATE DEHYDROGENASE"/>
    <property type="match status" value="1"/>
</dbReference>
<dbReference type="CDD" id="cd01076">
    <property type="entry name" value="NAD_bind_1_Glu_DH"/>
    <property type="match status" value="1"/>
</dbReference>
<sequence>MFSRTITHGSRHGFKISSSSFFFCCQKSTTNFSAPSTVSVSSDHLPPIKLDSEEVIPEHGTGFYKMVELFYDRAAGLLEDKLVDEMRKSKLTTEQKRIKVQGTLRMIKPPNYVLAITFPVRRDNGEWELIEAWRAQHSLHRTPCKGGIRYSLDVNLDEVKALAALMTFKCACVDVPFGGAKAGVKINPKDWSEAELEKITRRLTVELAKKGFIGPGIDVPAPDMGTGEREMAWIADTYASTVGWEDIHAYGCVTGKPIGSGGIHGRTSATGRGLYHGVDNFVNEASYMGMVGLLPGLAGKTFIVQGFGNVGLHSMRYLTRHGARCIGILEYDCALVNPDGIDPKALEEYKFDNGTIKGFPGAKPYEKEPREELLCEPCDILVPAASERQITSENAGRIQARIIAEGANGPTTPEADQILMKNNILVLPDLYINAGGVTVSYFEWLKNLSHVSYGRLTFKYQRDTNYSLLESVQSSLEAKFGRMGGKIAIGASEKDIVHSGLEHTMEKAARAIMQTAMRFDLGLDIRTAAYVNAIEKIYKVYESAGITFGS</sequence>
<dbReference type="PRINTS" id="PR00082">
    <property type="entry name" value="GLFDHDRGNASE"/>
</dbReference>
<evidence type="ECO:0000259" key="9">
    <source>
        <dbReference type="SMART" id="SM00839"/>
    </source>
</evidence>